<dbReference type="NCBIfam" id="TIGR00738">
    <property type="entry name" value="rrf2_super"/>
    <property type="match status" value="1"/>
</dbReference>
<dbReference type="GO" id="GO:0003700">
    <property type="term" value="F:DNA-binding transcription factor activity"/>
    <property type="evidence" value="ECO:0007669"/>
    <property type="project" value="TreeGrafter"/>
</dbReference>
<dbReference type="InterPro" id="IPR036388">
    <property type="entry name" value="WH-like_DNA-bd_sf"/>
</dbReference>
<dbReference type="InterPro" id="IPR030489">
    <property type="entry name" value="TR_Rrf2-type_CS"/>
</dbReference>
<accession>A0A2H5XAU7</accession>
<sequence>MGMMFSRVCQHALWAMIALAKAWQSRRWLKAAEIADTFGLPEPMVAKVLQKLVQAGLVQSQRGPKGGFRLRRPPDAVTLLDVVAAVEGAPWLNRCVLGWVQCNEAHPCPLHDLWVPHRAHQREFLQKVRVSDIAITAHF</sequence>
<evidence type="ECO:0000313" key="1">
    <source>
        <dbReference type="EMBL" id="GBC98312.1"/>
    </source>
</evidence>
<proteinExistence type="predicted"/>
<comment type="caution">
    <text evidence="1">The sequence shown here is derived from an EMBL/GenBank/DDBJ whole genome shotgun (WGS) entry which is preliminary data.</text>
</comment>
<dbReference type="Pfam" id="PF02082">
    <property type="entry name" value="Rrf2"/>
    <property type="match status" value="1"/>
</dbReference>
<dbReference type="GO" id="GO:0005829">
    <property type="term" value="C:cytosol"/>
    <property type="evidence" value="ECO:0007669"/>
    <property type="project" value="TreeGrafter"/>
</dbReference>
<gene>
    <name evidence="1" type="ORF">HRbin17_00814</name>
</gene>
<dbReference type="PROSITE" id="PS51197">
    <property type="entry name" value="HTH_RRF2_2"/>
    <property type="match status" value="1"/>
</dbReference>
<dbReference type="Gene3D" id="1.10.10.10">
    <property type="entry name" value="Winged helix-like DNA-binding domain superfamily/Winged helix DNA-binding domain"/>
    <property type="match status" value="1"/>
</dbReference>
<dbReference type="InterPro" id="IPR036390">
    <property type="entry name" value="WH_DNA-bd_sf"/>
</dbReference>
<dbReference type="CDD" id="cd00090">
    <property type="entry name" value="HTH_ARSR"/>
    <property type="match status" value="1"/>
</dbReference>
<evidence type="ECO:0000313" key="2">
    <source>
        <dbReference type="Proteomes" id="UP000236173"/>
    </source>
</evidence>
<dbReference type="PANTHER" id="PTHR33221">
    <property type="entry name" value="WINGED HELIX-TURN-HELIX TRANSCRIPTIONAL REGULATOR, RRF2 FAMILY"/>
    <property type="match status" value="1"/>
</dbReference>
<dbReference type="InterPro" id="IPR000944">
    <property type="entry name" value="Tscrpt_reg_Rrf2"/>
</dbReference>
<name>A0A2H5XAU7_9BACT</name>
<dbReference type="AlphaFoldDB" id="A0A2H5XAU7"/>
<protein>
    <submittedName>
        <fullName evidence="1">HTH-type transcriptional regulator</fullName>
    </submittedName>
</protein>
<organism evidence="1 2">
    <name type="scientific">Candidatus Fervidibacter japonicus</name>
    <dbReference type="NCBI Taxonomy" id="2035412"/>
    <lineage>
        <taxon>Bacteria</taxon>
        <taxon>Candidatus Fervidibacterota</taxon>
        <taxon>Candidatus Fervidibacter</taxon>
    </lineage>
</organism>
<reference evidence="2" key="1">
    <citation type="submission" date="2017-09" db="EMBL/GenBank/DDBJ databases">
        <title>Metaegenomics of thermophilic ammonia-oxidizing enrichment culture.</title>
        <authorList>
            <person name="Kato S."/>
            <person name="Suzuki K."/>
        </authorList>
    </citation>
    <scope>NUCLEOTIDE SEQUENCE [LARGE SCALE GENOMIC DNA]</scope>
</reference>
<dbReference type="PANTHER" id="PTHR33221:SF13">
    <property type="entry name" value="TRANSCRIPTIONAL REGULATOR-RELATED"/>
    <property type="match status" value="1"/>
</dbReference>
<dbReference type="EMBL" id="BEHT01000009">
    <property type="protein sequence ID" value="GBC98312.1"/>
    <property type="molecule type" value="Genomic_DNA"/>
</dbReference>
<dbReference type="SUPFAM" id="SSF46785">
    <property type="entry name" value="Winged helix' DNA-binding domain"/>
    <property type="match status" value="1"/>
</dbReference>
<dbReference type="Proteomes" id="UP000236173">
    <property type="component" value="Unassembled WGS sequence"/>
</dbReference>
<dbReference type="PROSITE" id="PS01332">
    <property type="entry name" value="HTH_RRF2_1"/>
    <property type="match status" value="1"/>
</dbReference>
<dbReference type="InterPro" id="IPR011991">
    <property type="entry name" value="ArsR-like_HTH"/>
</dbReference>